<keyword evidence="4 11" id="KW-0808">Transferase</keyword>
<keyword evidence="8 11" id="KW-0067">ATP-binding</keyword>
<dbReference type="InterPro" id="IPR000858">
    <property type="entry name" value="S_locus_glycoprot_dom"/>
</dbReference>
<dbReference type="PROSITE" id="PS50011">
    <property type="entry name" value="PROTEIN_KINASE_DOM"/>
    <property type="match status" value="1"/>
</dbReference>
<dbReference type="InterPro" id="IPR001245">
    <property type="entry name" value="Ser-Thr/Tyr_kinase_cat_dom"/>
</dbReference>
<dbReference type="FunFam" id="3.30.200.20:FF:000418">
    <property type="entry name" value="G-type lectin S-receptor-like serine/threonine-protein kinase"/>
    <property type="match status" value="1"/>
</dbReference>
<feature type="domain" description="Protein kinase" evidence="15">
    <location>
        <begin position="523"/>
        <end position="800"/>
    </location>
</feature>
<evidence type="ECO:0000313" key="18">
    <source>
        <dbReference type="EMBL" id="KAF6159056.1"/>
    </source>
</evidence>
<reference evidence="18 19" key="1">
    <citation type="journal article" date="2020" name="IScience">
        <title>Genome Sequencing of the Endangered Kingdonia uniflora (Circaeasteraceae, Ranunculales) Reveals Potential Mechanisms of Evolutionary Specialization.</title>
        <authorList>
            <person name="Sun Y."/>
            <person name="Deng T."/>
            <person name="Zhang A."/>
            <person name="Moore M.J."/>
            <person name="Landis J.B."/>
            <person name="Lin N."/>
            <person name="Zhang H."/>
            <person name="Zhang X."/>
            <person name="Huang J."/>
            <person name="Zhang X."/>
            <person name="Sun H."/>
            <person name="Wang H."/>
        </authorList>
    </citation>
    <scope>NUCLEOTIDE SEQUENCE [LARGE SCALE GENOMIC DNA]</scope>
    <source>
        <strain evidence="18">TB1705</strain>
        <tissue evidence="18">Leaf</tissue>
    </source>
</reference>
<keyword evidence="13" id="KW-1133">Transmembrane helix</keyword>
<evidence type="ECO:0000256" key="8">
    <source>
        <dbReference type="ARBA" id="ARBA00022840"/>
    </source>
</evidence>
<evidence type="ECO:0000256" key="13">
    <source>
        <dbReference type="SAM" id="Phobius"/>
    </source>
</evidence>
<gene>
    <name evidence="18" type="ORF">GIB67_032673</name>
</gene>
<evidence type="ECO:0000313" key="19">
    <source>
        <dbReference type="Proteomes" id="UP000541444"/>
    </source>
</evidence>
<dbReference type="Proteomes" id="UP000541444">
    <property type="component" value="Unassembled WGS sequence"/>
</dbReference>
<keyword evidence="2" id="KW-1003">Cell membrane</keyword>
<feature type="region of interest" description="Disordered" evidence="12">
    <location>
        <begin position="805"/>
        <end position="824"/>
    </location>
</feature>
<feature type="domain" description="Bulb-type lectin" evidence="16">
    <location>
        <begin position="24"/>
        <end position="145"/>
    </location>
</feature>
<dbReference type="Pfam" id="PF08276">
    <property type="entry name" value="PAN_2"/>
    <property type="match status" value="1"/>
</dbReference>
<dbReference type="InterPro" id="IPR008271">
    <property type="entry name" value="Ser/Thr_kinase_AS"/>
</dbReference>
<dbReference type="FunFam" id="2.90.10.10:FF:000029">
    <property type="entry name" value="G-type lectin S-receptor-like serine/threonine-protein kinase"/>
    <property type="match status" value="1"/>
</dbReference>
<dbReference type="OrthoDB" id="1934880at2759"/>
<evidence type="ECO:0000256" key="1">
    <source>
        <dbReference type="ARBA" id="ARBA00004251"/>
    </source>
</evidence>
<evidence type="ECO:0000256" key="10">
    <source>
        <dbReference type="ARBA" id="ARBA00023180"/>
    </source>
</evidence>
<feature type="signal peptide" evidence="14">
    <location>
        <begin position="1"/>
        <end position="23"/>
    </location>
</feature>
<keyword evidence="13" id="KW-0472">Membrane</keyword>
<keyword evidence="7 11" id="KW-0418">Kinase</keyword>
<sequence>MEANSIPSSLCIIFLFLSHCCSATDTITLDRSIHDGETLTSAGEIFELGFFSPGDSGNRYVGLWYKHVPVRKVLWVANREHPLIDSSGVLSIGRNGNLVLLDGRREAIWSTNTSTLSNETIAVLSNAGNFVLKEDNPSRRVIWQSFDHPTDCFLQTMKIGLNIVTGEKYFMTSWKSEVDPSPGNFTLGIDHQEKLPQGFIWKQNARYWRSGQWTGGSFIGIPYSDINKVYLHGFSFVIDNEASMVYFTYLLFNLSLPSMFYINPLGLVKKIEWDDNKNDWIDRWQSDTSSCEVYATCGAFGICNDIESPICKCLRGFEPKFTVEWDKGNWSGGCVRRTQLRCEKKNNSNMGKEDGFERFMKVKLPDFAELVDVKSVNDCKDWCWKNCSCVAIAYVIGIGCMAWKGDLIDIRSFSANGGAELFLRVAHSELGKKGNKWPTIFIPIASTISLLIIIVITYILCKRNKTRNGSKKNSLDMPDLGEVVEGYRQCPIANMLKTSLNGGENQELQIFDLSVIMIATKSFHNANKLGEGGFGPVYKGNLQNGQEVAVKRLSKSSGQGIQEFKNEVILISKLQHRNLVRLLGCCTEGEEGMLVYEYMPNKSLDFFLFDPAKRLELDWAKRFNIVEGIARGILYLHRDSRLRVIHRDLKASNILLDEDMNPKISDFGMARIFGGKQTLGNTNRVVGTYGYMSPEYAMGGTFSEKSDVFSFGVLLLEIVSGKKNTSFYHHEESLNLLSFAWDLWSKGNALELMDTTLVNSFSQIEVMRCIHVGLLCVQDHARDRPRMSSVVFMLGNETTLPDVKEPAFNGGNCRESEPSSSENNTYSINNVTITMVNGR</sequence>
<dbReference type="EMBL" id="JACGCM010001204">
    <property type="protein sequence ID" value="KAF6159056.1"/>
    <property type="molecule type" value="Genomic_DNA"/>
</dbReference>
<evidence type="ECO:0000256" key="12">
    <source>
        <dbReference type="SAM" id="MobiDB-lite"/>
    </source>
</evidence>
<keyword evidence="6 11" id="KW-0547">Nucleotide-binding</keyword>
<dbReference type="PANTHER" id="PTHR27002:SF422">
    <property type="entry name" value="RECEPTOR-LIKE SERINE_THREONINE-PROTEIN KINASE"/>
    <property type="match status" value="1"/>
</dbReference>
<dbReference type="Pfam" id="PF01453">
    <property type="entry name" value="B_lectin"/>
    <property type="match status" value="1"/>
</dbReference>
<dbReference type="GO" id="GO:0048544">
    <property type="term" value="P:recognition of pollen"/>
    <property type="evidence" value="ECO:0007669"/>
    <property type="project" value="InterPro"/>
</dbReference>
<dbReference type="Gene3D" id="1.10.510.10">
    <property type="entry name" value="Transferase(Phosphotransferase) domain 1"/>
    <property type="match status" value="1"/>
</dbReference>
<feature type="domain" description="Apple" evidence="17">
    <location>
        <begin position="342"/>
        <end position="426"/>
    </location>
</feature>
<keyword evidence="19" id="KW-1185">Reference proteome</keyword>
<comment type="similarity">
    <text evidence="11">Belongs to the protein kinase superfamily. Ser/Thr protein kinase family.</text>
</comment>
<evidence type="ECO:0000256" key="2">
    <source>
        <dbReference type="ARBA" id="ARBA00022475"/>
    </source>
</evidence>
<keyword evidence="5 14" id="KW-0732">Signal</keyword>
<dbReference type="PIRSF" id="PIRSF000641">
    <property type="entry name" value="SRK"/>
    <property type="match status" value="1"/>
</dbReference>
<dbReference type="InterPro" id="IPR003609">
    <property type="entry name" value="Pan_app"/>
</dbReference>
<evidence type="ECO:0000256" key="9">
    <source>
        <dbReference type="ARBA" id="ARBA00023157"/>
    </source>
</evidence>
<dbReference type="PANTHER" id="PTHR27002">
    <property type="entry name" value="RECEPTOR-LIKE SERINE/THREONINE-PROTEIN KINASE SD1-8"/>
    <property type="match status" value="1"/>
</dbReference>
<dbReference type="GO" id="GO:0005886">
    <property type="term" value="C:plasma membrane"/>
    <property type="evidence" value="ECO:0007669"/>
    <property type="project" value="UniProtKB-SubCell"/>
</dbReference>
<accession>A0A7J7MW11</accession>
<comment type="catalytic activity">
    <reaction evidence="11">
        <text>L-threonyl-[protein] + ATP = O-phospho-L-threonyl-[protein] + ADP + H(+)</text>
        <dbReference type="Rhea" id="RHEA:46608"/>
        <dbReference type="Rhea" id="RHEA-COMP:11060"/>
        <dbReference type="Rhea" id="RHEA-COMP:11605"/>
        <dbReference type="ChEBI" id="CHEBI:15378"/>
        <dbReference type="ChEBI" id="CHEBI:30013"/>
        <dbReference type="ChEBI" id="CHEBI:30616"/>
        <dbReference type="ChEBI" id="CHEBI:61977"/>
        <dbReference type="ChEBI" id="CHEBI:456216"/>
        <dbReference type="EC" id="2.7.11.1"/>
    </reaction>
</comment>
<dbReference type="PROSITE" id="PS50927">
    <property type="entry name" value="BULB_LECTIN"/>
    <property type="match status" value="1"/>
</dbReference>
<dbReference type="GO" id="GO:0004674">
    <property type="term" value="F:protein serine/threonine kinase activity"/>
    <property type="evidence" value="ECO:0007669"/>
    <property type="project" value="UniProtKB-KW"/>
</dbReference>
<comment type="caution">
    <text evidence="18">The sequence shown here is derived from an EMBL/GenBank/DDBJ whole genome shotgun (WGS) entry which is preliminary data.</text>
</comment>
<evidence type="ECO:0000256" key="3">
    <source>
        <dbReference type="ARBA" id="ARBA00022527"/>
    </source>
</evidence>
<evidence type="ECO:0000259" key="17">
    <source>
        <dbReference type="PROSITE" id="PS50948"/>
    </source>
</evidence>
<evidence type="ECO:0000256" key="5">
    <source>
        <dbReference type="ARBA" id="ARBA00022729"/>
    </source>
</evidence>
<dbReference type="PROSITE" id="PS50948">
    <property type="entry name" value="PAN"/>
    <property type="match status" value="1"/>
</dbReference>
<keyword evidence="13" id="KW-0812">Transmembrane</keyword>
<dbReference type="SUPFAM" id="SSF56112">
    <property type="entry name" value="Protein kinase-like (PK-like)"/>
    <property type="match status" value="1"/>
</dbReference>
<feature type="chain" id="PRO_5029908493" description="Receptor-like serine/threonine-protein kinase" evidence="14">
    <location>
        <begin position="24"/>
        <end position="839"/>
    </location>
</feature>
<evidence type="ECO:0000259" key="16">
    <source>
        <dbReference type="PROSITE" id="PS50927"/>
    </source>
</evidence>
<dbReference type="SMART" id="SM00220">
    <property type="entry name" value="S_TKc"/>
    <property type="match status" value="1"/>
</dbReference>
<dbReference type="FunFam" id="1.10.510.10:FF:000060">
    <property type="entry name" value="G-type lectin S-receptor-like serine/threonine-protein kinase"/>
    <property type="match status" value="1"/>
</dbReference>
<evidence type="ECO:0000256" key="14">
    <source>
        <dbReference type="SAM" id="SignalP"/>
    </source>
</evidence>
<dbReference type="InterPro" id="IPR024171">
    <property type="entry name" value="SRK-like_kinase"/>
</dbReference>
<dbReference type="SUPFAM" id="SSF51110">
    <property type="entry name" value="alpha-D-mannose-specific plant lectins"/>
    <property type="match status" value="1"/>
</dbReference>
<dbReference type="CDD" id="cd01098">
    <property type="entry name" value="PAN_AP_plant"/>
    <property type="match status" value="1"/>
</dbReference>
<dbReference type="PROSITE" id="PS00108">
    <property type="entry name" value="PROTEIN_KINASE_ST"/>
    <property type="match status" value="1"/>
</dbReference>
<evidence type="ECO:0000256" key="7">
    <source>
        <dbReference type="ARBA" id="ARBA00022777"/>
    </source>
</evidence>
<dbReference type="Pfam" id="PF00954">
    <property type="entry name" value="S_locus_glycop"/>
    <property type="match status" value="1"/>
</dbReference>
<dbReference type="SMART" id="SM00473">
    <property type="entry name" value="PAN_AP"/>
    <property type="match status" value="1"/>
</dbReference>
<proteinExistence type="inferred from homology"/>
<comment type="subcellular location">
    <subcellularLocation>
        <location evidence="1">Cell membrane</location>
        <topology evidence="1">Single-pass type I membrane protein</topology>
    </subcellularLocation>
</comment>
<dbReference type="InterPro" id="IPR000719">
    <property type="entry name" value="Prot_kinase_dom"/>
</dbReference>
<evidence type="ECO:0000256" key="6">
    <source>
        <dbReference type="ARBA" id="ARBA00022741"/>
    </source>
</evidence>
<evidence type="ECO:0000256" key="4">
    <source>
        <dbReference type="ARBA" id="ARBA00022679"/>
    </source>
</evidence>
<keyword evidence="9" id="KW-1015">Disulfide bond</keyword>
<keyword evidence="3 11" id="KW-0723">Serine/threonine-protein kinase</keyword>
<organism evidence="18 19">
    <name type="scientific">Kingdonia uniflora</name>
    <dbReference type="NCBI Taxonomy" id="39325"/>
    <lineage>
        <taxon>Eukaryota</taxon>
        <taxon>Viridiplantae</taxon>
        <taxon>Streptophyta</taxon>
        <taxon>Embryophyta</taxon>
        <taxon>Tracheophyta</taxon>
        <taxon>Spermatophyta</taxon>
        <taxon>Magnoliopsida</taxon>
        <taxon>Ranunculales</taxon>
        <taxon>Circaeasteraceae</taxon>
        <taxon>Kingdonia</taxon>
    </lineage>
</organism>
<name>A0A7J7MW11_9MAGN</name>
<dbReference type="InterPro" id="IPR011009">
    <property type="entry name" value="Kinase-like_dom_sf"/>
</dbReference>
<evidence type="ECO:0000256" key="11">
    <source>
        <dbReference type="PIRNR" id="PIRNR000641"/>
    </source>
</evidence>
<dbReference type="GO" id="GO:0005524">
    <property type="term" value="F:ATP binding"/>
    <property type="evidence" value="ECO:0007669"/>
    <property type="project" value="UniProtKB-KW"/>
</dbReference>
<evidence type="ECO:0000259" key="15">
    <source>
        <dbReference type="PROSITE" id="PS50011"/>
    </source>
</evidence>
<feature type="transmembrane region" description="Helical" evidence="13">
    <location>
        <begin position="440"/>
        <end position="461"/>
    </location>
</feature>
<dbReference type="Gene3D" id="3.30.200.20">
    <property type="entry name" value="Phosphorylase Kinase, domain 1"/>
    <property type="match status" value="1"/>
</dbReference>
<comment type="catalytic activity">
    <reaction evidence="11">
        <text>L-seryl-[protein] + ATP = O-phospho-L-seryl-[protein] + ADP + H(+)</text>
        <dbReference type="Rhea" id="RHEA:17989"/>
        <dbReference type="Rhea" id="RHEA-COMP:9863"/>
        <dbReference type="Rhea" id="RHEA-COMP:11604"/>
        <dbReference type="ChEBI" id="CHEBI:15378"/>
        <dbReference type="ChEBI" id="CHEBI:29999"/>
        <dbReference type="ChEBI" id="CHEBI:30616"/>
        <dbReference type="ChEBI" id="CHEBI:83421"/>
        <dbReference type="ChEBI" id="CHEBI:456216"/>
        <dbReference type="EC" id="2.7.11.1"/>
    </reaction>
</comment>
<dbReference type="EC" id="2.7.11.1" evidence="11"/>
<dbReference type="CDD" id="cd00028">
    <property type="entry name" value="B_lectin"/>
    <property type="match status" value="1"/>
</dbReference>
<dbReference type="AlphaFoldDB" id="A0A7J7MW11"/>
<protein>
    <recommendedName>
        <fullName evidence="11">Receptor-like serine/threonine-protein kinase</fullName>
        <ecNumber evidence="11">2.7.11.1</ecNumber>
    </recommendedName>
</protein>
<dbReference type="InterPro" id="IPR036426">
    <property type="entry name" value="Bulb-type_lectin_dom_sf"/>
</dbReference>
<dbReference type="Pfam" id="PF07714">
    <property type="entry name" value="PK_Tyr_Ser-Thr"/>
    <property type="match status" value="1"/>
</dbReference>
<dbReference type="CDD" id="cd14066">
    <property type="entry name" value="STKc_IRAK"/>
    <property type="match status" value="1"/>
</dbReference>
<dbReference type="Gene3D" id="2.90.10.10">
    <property type="entry name" value="Bulb-type lectin domain"/>
    <property type="match status" value="1"/>
</dbReference>
<dbReference type="InterPro" id="IPR001480">
    <property type="entry name" value="Bulb-type_lectin_dom"/>
</dbReference>
<dbReference type="SMART" id="SM00108">
    <property type="entry name" value="B_lectin"/>
    <property type="match status" value="1"/>
</dbReference>
<keyword evidence="10" id="KW-0325">Glycoprotein</keyword>